<sequence>MPFFGGRREPSPEPVLEPEPRKQGSFFHRSEPPTEPLRGPVHEEAPKKNGLFSRREPSHEAVQEPVYEEPHKKHGLFGRRSPSPSPTTATRSTGRTSLSSASTYQTAGHNESQSGGLGLFRRGTDASSSTARKGTLRRSFGNGNGNGHGDDDPSVLDARQRVRSAEAAEREADRALDEARSSVREAREQVKLLEVEAREEARRAKIKQHQAREVSKLGRALGRHGP</sequence>
<protein>
    <submittedName>
        <fullName evidence="2">Uncharacterized protein</fullName>
    </submittedName>
</protein>
<name>A0ABR1IKJ1_9HYPO</name>
<accession>A0ABR1IKJ1</accession>
<evidence type="ECO:0000313" key="3">
    <source>
        <dbReference type="Proteomes" id="UP001498421"/>
    </source>
</evidence>
<proteinExistence type="predicted"/>
<keyword evidence="3" id="KW-1185">Reference proteome</keyword>
<feature type="compositionally biased region" description="Basic and acidic residues" evidence="1">
    <location>
        <begin position="158"/>
        <end position="184"/>
    </location>
</feature>
<reference evidence="2 3" key="1">
    <citation type="journal article" date="2025" name="Microbiol. Resour. Announc.">
        <title>Draft genome sequences for Neonectria magnoliae and Neonectria punicea, canker pathogens of Liriodendron tulipifera and Acer saccharum in West Virginia.</title>
        <authorList>
            <person name="Petronek H.M."/>
            <person name="Kasson M.T."/>
            <person name="Metheny A.M."/>
            <person name="Stauder C.M."/>
            <person name="Lovett B."/>
            <person name="Lynch S.C."/>
            <person name="Garnas J.R."/>
            <person name="Kasson L.R."/>
            <person name="Stajich J.E."/>
        </authorList>
    </citation>
    <scope>NUCLEOTIDE SEQUENCE [LARGE SCALE GENOMIC DNA]</scope>
    <source>
        <strain evidence="2 3">NRRL 64651</strain>
    </source>
</reference>
<feature type="compositionally biased region" description="Basic and acidic residues" evidence="1">
    <location>
        <begin position="1"/>
        <end position="11"/>
    </location>
</feature>
<dbReference type="EMBL" id="JAZAVK010000001">
    <property type="protein sequence ID" value="KAK7433357.1"/>
    <property type="molecule type" value="Genomic_DNA"/>
</dbReference>
<feature type="compositionally biased region" description="Basic and acidic residues" evidence="1">
    <location>
        <begin position="40"/>
        <end position="62"/>
    </location>
</feature>
<organism evidence="2 3">
    <name type="scientific">Neonectria magnoliae</name>
    <dbReference type="NCBI Taxonomy" id="2732573"/>
    <lineage>
        <taxon>Eukaryota</taxon>
        <taxon>Fungi</taxon>
        <taxon>Dikarya</taxon>
        <taxon>Ascomycota</taxon>
        <taxon>Pezizomycotina</taxon>
        <taxon>Sordariomycetes</taxon>
        <taxon>Hypocreomycetidae</taxon>
        <taxon>Hypocreales</taxon>
        <taxon>Nectriaceae</taxon>
        <taxon>Neonectria</taxon>
    </lineage>
</organism>
<dbReference type="Proteomes" id="UP001498421">
    <property type="component" value="Unassembled WGS sequence"/>
</dbReference>
<evidence type="ECO:0000256" key="1">
    <source>
        <dbReference type="SAM" id="MobiDB-lite"/>
    </source>
</evidence>
<feature type="compositionally biased region" description="Low complexity" evidence="1">
    <location>
        <begin position="78"/>
        <end position="103"/>
    </location>
</feature>
<feature type="compositionally biased region" description="Basic and acidic residues" evidence="1">
    <location>
        <begin position="18"/>
        <end position="32"/>
    </location>
</feature>
<gene>
    <name evidence="2" type="ORF">QQZ08_000297</name>
</gene>
<evidence type="ECO:0000313" key="2">
    <source>
        <dbReference type="EMBL" id="KAK7433357.1"/>
    </source>
</evidence>
<feature type="compositionally biased region" description="Polar residues" evidence="1">
    <location>
        <begin position="104"/>
        <end position="114"/>
    </location>
</feature>
<feature type="region of interest" description="Disordered" evidence="1">
    <location>
        <begin position="1"/>
        <end position="184"/>
    </location>
</feature>
<comment type="caution">
    <text evidence="2">The sequence shown here is derived from an EMBL/GenBank/DDBJ whole genome shotgun (WGS) entry which is preliminary data.</text>
</comment>
<feature type="region of interest" description="Disordered" evidence="1">
    <location>
        <begin position="203"/>
        <end position="226"/>
    </location>
</feature>